<feature type="domain" description="Hemerythrin-like" evidence="1">
    <location>
        <begin position="35"/>
        <end position="143"/>
    </location>
</feature>
<evidence type="ECO:0000259" key="1">
    <source>
        <dbReference type="Pfam" id="PF01814"/>
    </source>
</evidence>
<dbReference type="InterPro" id="IPR012312">
    <property type="entry name" value="Hemerythrin-like"/>
</dbReference>
<dbReference type="Gene3D" id="1.20.120.520">
    <property type="entry name" value="nmb1532 protein domain like"/>
    <property type="match status" value="1"/>
</dbReference>
<dbReference type="AlphaFoldDB" id="A0A380TDS4"/>
<reference evidence="2" key="1">
    <citation type="submission" date="2018-07" db="EMBL/GenBank/DDBJ databases">
        <authorList>
            <person name="Quirk P.G."/>
            <person name="Krulwich T.A."/>
        </authorList>
    </citation>
    <scope>NUCLEOTIDE SEQUENCE</scope>
</reference>
<evidence type="ECO:0000313" key="2">
    <source>
        <dbReference type="EMBL" id="SUS05735.1"/>
    </source>
</evidence>
<sequence>MELSELGRVLHEQHFRILVSICGLENRVTGPEAERPFDATNPEDRAQLQRLVSEIDEIIDHNAFEEVILFPLLADDSNEMAIHLTHEHVEIGPKALDLRTLAAGFLASGCDQDAWQAFKEHAIELVRLMMQHLQQEEASLVQQLGGMLDPETDLRLARERAAGRSGASVAATECCDRQDALPEPAGGATLNGDRDSPRVAPRRICAYDLAQRMTARRRATALPRSGPVLR</sequence>
<protein>
    <recommendedName>
        <fullName evidence="1">Hemerythrin-like domain-containing protein</fullName>
    </recommendedName>
</protein>
<accession>A0A380TDS4</accession>
<organism evidence="2">
    <name type="scientific">metagenome</name>
    <dbReference type="NCBI Taxonomy" id="256318"/>
    <lineage>
        <taxon>unclassified sequences</taxon>
        <taxon>metagenomes</taxon>
    </lineage>
</organism>
<dbReference type="Pfam" id="PF01814">
    <property type="entry name" value="Hemerythrin"/>
    <property type="match status" value="1"/>
</dbReference>
<name>A0A380TDS4_9ZZZZ</name>
<gene>
    <name evidence="2" type="ORF">DF3PB_2080002</name>
</gene>
<dbReference type="EMBL" id="UIDG01000122">
    <property type="protein sequence ID" value="SUS05735.1"/>
    <property type="molecule type" value="Genomic_DNA"/>
</dbReference>
<proteinExistence type="predicted"/>